<feature type="domain" description="GRAM" evidence="1">
    <location>
        <begin position="2"/>
        <end position="83"/>
    </location>
</feature>
<comment type="caution">
    <text evidence="2">The sequence shown here is derived from an EMBL/GenBank/DDBJ whole genome shotgun (WGS) entry which is preliminary data.</text>
</comment>
<keyword evidence="3" id="KW-1185">Reference proteome</keyword>
<proteinExistence type="predicted"/>
<dbReference type="Gene3D" id="2.30.29.30">
    <property type="entry name" value="Pleckstrin-homology domain (PH domain)/Phosphotyrosine-binding domain (PTB)"/>
    <property type="match status" value="1"/>
</dbReference>
<reference evidence="2 3" key="1">
    <citation type="submission" date="2021-03" db="EMBL/GenBank/DDBJ databases">
        <title>Antimicrobial resistance genes in bacteria isolated from Japanese honey, and their potential for conferring macrolide and lincosamide resistance in the American foulbrood pathogen Paenibacillus larvae.</title>
        <authorList>
            <person name="Okamoto M."/>
            <person name="Kumagai M."/>
            <person name="Kanamori H."/>
            <person name="Takamatsu D."/>
        </authorList>
    </citation>
    <scope>NUCLEOTIDE SEQUENCE [LARGE SCALE GENOMIC DNA]</scope>
    <source>
        <strain evidence="2 3">J34TS1</strain>
    </source>
</reference>
<name>A0A920CUU8_9BACL</name>
<dbReference type="Proteomes" id="UP000682811">
    <property type="component" value="Unassembled WGS sequence"/>
</dbReference>
<accession>A0A920CUU8</accession>
<evidence type="ECO:0000259" key="1">
    <source>
        <dbReference type="Pfam" id="PF02893"/>
    </source>
</evidence>
<dbReference type="EMBL" id="BORT01000025">
    <property type="protein sequence ID" value="GIO49783.1"/>
    <property type="molecule type" value="Genomic_DNA"/>
</dbReference>
<sequence>MLQESETIIFKKAANLFRGLEAVGGWVTLTDQRLIFEPHRINIQTEPLVLTYKEMIGIEKRNTLNLVPNGIKITTESGGEYKFVIWKRTAFIKYVNERIRESQQQYL</sequence>
<dbReference type="Pfam" id="PF02893">
    <property type="entry name" value="GRAM"/>
    <property type="match status" value="1"/>
</dbReference>
<protein>
    <recommendedName>
        <fullName evidence="1">GRAM domain-containing protein</fullName>
    </recommendedName>
</protein>
<organism evidence="2 3">
    <name type="scientific">Paenibacillus azoreducens</name>
    <dbReference type="NCBI Taxonomy" id="116718"/>
    <lineage>
        <taxon>Bacteria</taxon>
        <taxon>Bacillati</taxon>
        <taxon>Bacillota</taxon>
        <taxon>Bacilli</taxon>
        <taxon>Bacillales</taxon>
        <taxon>Paenibacillaceae</taxon>
        <taxon>Paenibacillus</taxon>
    </lineage>
</organism>
<dbReference type="InterPro" id="IPR004182">
    <property type="entry name" value="GRAM"/>
</dbReference>
<dbReference type="InterPro" id="IPR011993">
    <property type="entry name" value="PH-like_dom_sf"/>
</dbReference>
<evidence type="ECO:0000313" key="3">
    <source>
        <dbReference type="Proteomes" id="UP000682811"/>
    </source>
</evidence>
<dbReference type="AlphaFoldDB" id="A0A920CUU8"/>
<evidence type="ECO:0000313" key="2">
    <source>
        <dbReference type="EMBL" id="GIO49783.1"/>
    </source>
</evidence>
<gene>
    <name evidence="2" type="ORF">J34TS1_45480</name>
</gene>